<name>A0A7F5RLH7_AGRPL</name>
<dbReference type="RefSeq" id="XP_025836801.1">
    <property type="nucleotide sequence ID" value="XM_025981016.1"/>
</dbReference>
<dbReference type="PANTHER" id="PTHR16189">
    <property type="entry name" value="TRANSMEMBRANE PROTEIN 104-RELATED"/>
    <property type="match status" value="1"/>
</dbReference>
<feature type="transmembrane region" description="Helical" evidence="2">
    <location>
        <begin position="137"/>
        <end position="156"/>
    </location>
</feature>
<feature type="transmembrane region" description="Helical" evidence="2">
    <location>
        <begin position="82"/>
        <end position="103"/>
    </location>
</feature>
<dbReference type="OrthoDB" id="294541at2759"/>
<feature type="transmembrane region" description="Helical" evidence="2">
    <location>
        <begin position="398"/>
        <end position="423"/>
    </location>
</feature>
<gene>
    <name evidence="4" type="primary">LOC112906603</name>
</gene>
<keyword evidence="3" id="KW-1185">Reference proteome</keyword>
<proteinExistence type="predicted"/>
<dbReference type="InParanoid" id="A0A7F5RLH7"/>
<feature type="transmembrane region" description="Helical" evidence="2">
    <location>
        <begin position="237"/>
        <end position="259"/>
    </location>
</feature>
<dbReference type="KEGG" id="apln:112906603"/>
<dbReference type="AlphaFoldDB" id="A0A7F5RLH7"/>
<feature type="transmembrane region" description="Helical" evidence="2">
    <location>
        <begin position="168"/>
        <end position="186"/>
    </location>
</feature>
<keyword evidence="2" id="KW-0472">Membrane</keyword>
<evidence type="ECO:0000313" key="3">
    <source>
        <dbReference type="Proteomes" id="UP000192223"/>
    </source>
</evidence>
<dbReference type="GeneID" id="112906603"/>
<dbReference type="PANTHER" id="PTHR16189:SF0">
    <property type="entry name" value="TRANSMEMBRANE PROTEIN 104"/>
    <property type="match status" value="1"/>
</dbReference>
<feature type="transmembrane region" description="Helical" evidence="2">
    <location>
        <begin position="282"/>
        <end position="300"/>
    </location>
</feature>
<feature type="transmembrane region" description="Helical" evidence="2">
    <location>
        <begin position="206"/>
        <end position="225"/>
    </location>
</feature>
<comment type="subcellular location">
    <subcellularLocation>
        <location evidence="1">Membrane</location>
        <topology evidence="1">Multi-pass membrane protein</topology>
    </subcellularLocation>
</comment>
<keyword evidence="2 4" id="KW-0812">Transmembrane</keyword>
<reference evidence="4" key="1">
    <citation type="submission" date="2025-08" db="UniProtKB">
        <authorList>
            <consortium name="RefSeq"/>
        </authorList>
    </citation>
    <scope>IDENTIFICATION</scope>
    <source>
        <tissue evidence="4">Entire body</tissue>
    </source>
</reference>
<dbReference type="GO" id="GO:0016020">
    <property type="term" value="C:membrane"/>
    <property type="evidence" value="ECO:0007669"/>
    <property type="project" value="UniProtKB-SubCell"/>
</dbReference>
<organism evidence="3 4">
    <name type="scientific">Agrilus planipennis</name>
    <name type="common">Emerald ash borer</name>
    <name type="synonym">Agrilus marcopoli</name>
    <dbReference type="NCBI Taxonomy" id="224129"/>
    <lineage>
        <taxon>Eukaryota</taxon>
        <taxon>Metazoa</taxon>
        <taxon>Ecdysozoa</taxon>
        <taxon>Arthropoda</taxon>
        <taxon>Hexapoda</taxon>
        <taxon>Insecta</taxon>
        <taxon>Pterygota</taxon>
        <taxon>Neoptera</taxon>
        <taxon>Endopterygota</taxon>
        <taxon>Coleoptera</taxon>
        <taxon>Polyphaga</taxon>
        <taxon>Elateriformia</taxon>
        <taxon>Buprestoidea</taxon>
        <taxon>Buprestidae</taxon>
        <taxon>Agrilinae</taxon>
        <taxon>Agrilus</taxon>
    </lineage>
</organism>
<evidence type="ECO:0000256" key="1">
    <source>
        <dbReference type="ARBA" id="ARBA00004141"/>
    </source>
</evidence>
<accession>A0A7F5RLH7</accession>
<feature type="transmembrane region" description="Helical" evidence="2">
    <location>
        <begin position="330"/>
        <end position="349"/>
    </location>
</feature>
<keyword evidence="2" id="KW-1133">Transmembrane helix</keyword>
<evidence type="ECO:0000313" key="4">
    <source>
        <dbReference type="RefSeq" id="XP_025836801.1"/>
    </source>
</evidence>
<sequence length="426" mass="47845">MTLGVLILPGSYSLSGWFIGSVIIIWLGFISWLSASFLIEAQACANRLEDYRKGILDADYSLTRDYNLSELIMIMLGKTDQVMYTTIVIAELYFEAFIVTIVVGRSVAHTICSGGEVEYVSNDQTCSDGIPFQKINIYRISTLVFVLVGVVLSAFSSKKATPLHLIISIYRSSMVLAIIISAAYKIGRNKTQTPVAMAGAHQLPKLLGSTILSFMCHHSILRILYPVHKKNRLQSYIVKIFSSVICLYVIISFTAILAFEPVQEVYSINFAVQSDDFVIKKVFDYLIAVYPAVAGLIVFIEISRSLQEHLQVLCLSFNDFETYNFCIRKLYFPFFVILSVVVPLCTNKIKVFVPIAGTFGGNITQNIIPLLLVHTGRKTCQKTLQPSVNYYSSPLKKWYWPLAVFIWVAISLFATTITLIPYLMKL</sequence>
<protein>
    <submittedName>
        <fullName evidence="4">Transmembrane protein 104 homolog</fullName>
    </submittedName>
</protein>
<feature type="transmembrane region" description="Helical" evidence="2">
    <location>
        <begin position="16"/>
        <end position="39"/>
    </location>
</feature>
<dbReference type="Proteomes" id="UP000192223">
    <property type="component" value="Unplaced"/>
</dbReference>
<evidence type="ECO:0000256" key="2">
    <source>
        <dbReference type="SAM" id="Phobius"/>
    </source>
</evidence>